<dbReference type="InterPro" id="IPR035927">
    <property type="entry name" value="DUSP-like_sf"/>
</dbReference>
<evidence type="ECO:0000256" key="3">
    <source>
        <dbReference type="SAM" id="MobiDB-lite"/>
    </source>
</evidence>
<keyword evidence="7" id="KW-1185">Reference proteome</keyword>
<accession>A0A8T2YNR4</accession>
<reference evidence="6" key="1">
    <citation type="journal article" date="2021" name="J. Hered.">
        <title>Genome Assembly of Salicaceae Populus deltoides (Eastern Cottonwood) I-69 Based on Nanopore Sequencing and Hi-C Technologies.</title>
        <authorList>
            <person name="Bai S."/>
            <person name="Wu H."/>
            <person name="Zhang J."/>
            <person name="Pan Z."/>
            <person name="Zhao W."/>
            <person name="Li Z."/>
            <person name="Tong C."/>
        </authorList>
    </citation>
    <scope>NUCLEOTIDE SEQUENCE</scope>
    <source>
        <tissue evidence="6">Leaf</tissue>
    </source>
</reference>
<dbReference type="InterPro" id="IPR028889">
    <property type="entry name" value="USP"/>
</dbReference>
<dbReference type="InterPro" id="IPR001394">
    <property type="entry name" value="Peptidase_C19_UCH"/>
</dbReference>
<proteinExistence type="inferred from homology"/>
<dbReference type="PROSITE" id="PS51283">
    <property type="entry name" value="DUSP"/>
    <property type="match status" value="1"/>
</dbReference>
<comment type="caution">
    <text evidence="6">The sequence shown here is derived from an EMBL/GenBank/DDBJ whole genome shotgun (WGS) entry which is preliminary data.</text>
</comment>
<feature type="region of interest" description="Disordered" evidence="3">
    <location>
        <begin position="1"/>
        <end position="42"/>
    </location>
</feature>
<dbReference type="Pfam" id="PF00443">
    <property type="entry name" value="UCH"/>
    <property type="match status" value="1"/>
</dbReference>
<dbReference type="SMART" id="SM00695">
    <property type="entry name" value="DUSP"/>
    <property type="match status" value="1"/>
</dbReference>
<feature type="domain" description="DUSP" evidence="5">
    <location>
        <begin position="40"/>
        <end position="167"/>
    </location>
</feature>
<dbReference type="InterPro" id="IPR006615">
    <property type="entry name" value="Pept_C19_DUSP"/>
</dbReference>
<protein>
    <recommendedName>
        <fullName evidence="8">Ubiquitinyl hydrolase 1</fullName>
    </recommendedName>
</protein>
<dbReference type="EMBL" id="JACEGQ020000006">
    <property type="protein sequence ID" value="KAH8506765.1"/>
    <property type="molecule type" value="Genomic_DNA"/>
</dbReference>
<dbReference type="GO" id="GO:0004843">
    <property type="term" value="F:cysteine-type deubiquitinase activity"/>
    <property type="evidence" value="ECO:0007669"/>
    <property type="project" value="InterPro"/>
</dbReference>
<name>A0A8T2YNR4_POPDE</name>
<dbReference type="Gene3D" id="3.90.70.10">
    <property type="entry name" value="Cysteine proteinases"/>
    <property type="match status" value="2"/>
</dbReference>
<dbReference type="PANTHER" id="PTHR21646:SF18">
    <property type="entry name" value="UBIQUITIN CARBOXYL-TERMINAL HYDROLASE 5"/>
    <property type="match status" value="1"/>
</dbReference>
<evidence type="ECO:0000256" key="1">
    <source>
        <dbReference type="ARBA" id="ARBA00009085"/>
    </source>
</evidence>
<gene>
    <name evidence="6" type="ORF">H0E87_013533</name>
</gene>
<dbReference type="Pfam" id="PF06337">
    <property type="entry name" value="DUSP"/>
    <property type="match status" value="1"/>
</dbReference>
<evidence type="ECO:0008006" key="8">
    <source>
        <dbReference type="Google" id="ProtNLM"/>
    </source>
</evidence>
<dbReference type="PROSITE" id="PS00973">
    <property type="entry name" value="USP_2"/>
    <property type="match status" value="1"/>
</dbReference>
<dbReference type="SUPFAM" id="SSF143791">
    <property type="entry name" value="DUSP-like"/>
    <property type="match status" value="1"/>
</dbReference>
<dbReference type="SUPFAM" id="SSF54001">
    <property type="entry name" value="Cysteine proteinases"/>
    <property type="match status" value="1"/>
</dbReference>
<dbReference type="PANTHER" id="PTHR21646">
    <property type="entry name" value="UBIQUITIN CARBOXYL-TERMINAL HYDROLASE"/>
    <property type="match status" value="1"/>
</dbReference>
<dbReference type="Pfam" id="PF25242">
    <property type="entry name" value="Ubiquitin_UBP8"/>
    <property type="match status" value="1"/>
</dbReference>
<evidence type="ECO:0000259" key="5">
    <source>
        <dbReference type="PROSITE" id="PS51283"/>
    </source>
</evidence>
<comment type="similarity">
    <text evidence="1">Belongs to the peptidase C19 family.</text>
</comment>
<dbReference type="Proteomes" id="UP000807159">
    <property type="component" value="Chromosome 6"/>
</dbReference>
<organism evidence="6 7">
    <name type="scientific">Populus deltoides</name>
    <name type="common">Eastern poplar</name>
    <name type="synonym">Eastern cottonwood</name>
    <dbReference type="NCBI Taxonomy" id="3696"/>
    <lineage>
        <taxon>Eukaryota</taxon>
        <taxon>Viridiplantae</taxon>
        <taxon>Streptophyta</taxon>
        <taxon>Embryophyta</taxon>
        <taxon>Tracheophyta</taxon>
        <taxon>Spermatophyta</taxon>
        <taxon>Magnoliopsida</taxon>
        <taxon>eudicotyledons</taxon>
        <taxon>Gunneridae</taxon>
        <taxon>Pentapetalae</taxon>
        <taxon>rosids</taxon>
        <taxon>fabids</taxon>
        <taxon>Malpighiales</taxon>
        <taxon>Salicaceae</taxon>
        <taxon>Saliceae</taxon>
        <taxon>Populus</taxon>
    </lineage>
</organism>
<sequence length="845" mass="94937">MEADFKASEDGAAGNGEVELGTTEKELTVEGNNSCGGPQRTPEEERVLIRDIAITSENNSKEGDSFYLITQRWWQHWIDYVNQEQTNVTNDMSSMLENCDAVSSSRRPASIDNSDLIHDANSEESNVGFEIHDTLLEGRDYILLPQEVWNQLYSWYGGGPALARKVISSGLSQTEYAVEVYPLRLRLFVMPKGDQSTIRISKKETIGELHKRACELFDLNLEQVCIWDYYGQRKHALMNDMDRTLDDANLQMDQDILVEVHNNANGTALSRFIRSAQGNGSTVKEASSFLLEPSKSSLSIAGGLSASKGASRGGSTELSQSLNLTSQEFAKYFWEDYHQEINWQNPLGMVGELALAFGELLRRLWAPGRTAIAPRQFKMKLARFAPQFSGYNQHDSQELLAFLLDGLHEDLNRVKHKPYKKSKDADGRPDEEVADEYWANHIARNDSIIVDVCQGQYKSTLVCPECHKISVTFDPFMYLSLPLQSTTTGSMTGRCRDLINALSSACSLKNNEDLKLAEVRNHLFQRFLEDPLISLSMIKDDDHLVAYKIPKSLKKTLLIRLIHRRQEQEMGATQAAQHWKPFGTPLVSLISRDEVITRGDIQTVVNTMLSPLLISESLRQADTSEPCPSLAASEKRRDSSSVEACSNSMSDTVNKDGNAVTLFKLPLQLVEESNACVDLSVGEDKAIKLSSTSTSVLVYVDWSRELLEKYDTHYLENLPEVFKYGPVNKKARTEPLSLYTCLEAFLREEPLYIANKNNTQRQLYELYALTNHYGGMGSGHYTAHIKLLDENRWYNFDDTHISPINEEDVKSAAAYVLFYRRVKTSDAISNGGKSGSGHNNGSSQK</sequence>
<evidence type="ECO:0000259" key="4">
    <source>
        <dbReference type="PROSITE" id="PS50235"/>
    </source>
</evidence>
<dbReference type="AlphaFoldDB" id="A0A8T2YNR4"/>
<dbReference type="InterPro" id="IPR057372">
    <property type="entry name" value="Ubiquitin_UBP8/5"/>
</dbReference>
<comment type="function">
    <text evidence="2">Recognizes and hydrolyzes the peptide bond at the C-terminal Gly of ubiquitin. Involved in the processing of poly-ubiquitin precursors as well as that of ubiquitinated proteins.</text>
</comment>
<dbReference type="GO" id="GO:0016579">
    <property type="term" value="P:protein deubiquitination"/>
    <property type="evidence" value="ECO:0007669"/>
    <property type="project" value="InterPro"/>
</dbReference>
<evidence type="ECO:0000313" key="6">
    <source>
        <dbReference type="EMBL" id="KAH8506765.1"/>
    </source>
</evidence>
<dbReference type="Gene3D" id="3.30.2230.10">
    <property type="entry name" value="DUSP-like"/>
    <property type="match status" value="1"/>
</dbReference>
<dbReference type="Gene3D" id="3.10.20.90">
    <property type="entry name" value="Phosphatidylinositol 3-kinase Catalytic Subunit, Chain A, domain 1"/>
    <property type="match status" value="1"/>
</dbReference>
<feature type="domain" description="USP" evidence="4">
    <location>
        <begin position="313"/>
        <end position="822"/>
    </location>
</feature>
<evidence type="ECO:0000256" key="2">
    <source>
        <dbReference type="ARBA" id="ARBA00037450"/>
    </source>
</evidence>
<dbReference type="InterPro" id="IPR018200">
    <property type="entry name" value="USP_CS"/>
</dbReference>
<dbReference type="InterPro" id="IPR038765">
    <property type="entry name" value="Papain-like_cys_pep_sf"/>
</dbReference>
<evidence type="ECO:0000313" key="7">
    <source>
        <dbReference type="Proteomes" id="UP000807159"/>
    </source>
</evidence>
<dbReference type="InterPro" id="IPR050185">
    <property type="entry name" value="Ub_carboxyl-term_hydrolase"/>
</dbReference>
<dbReference type="PROSITE" id="PS50235">
    <property type="entry name" value="USP_3"/>
    <property type="match status" value="1"/>
</dbReference>